<accession>J3NLW9</accession>
<reference evidence="3" key="1">
    <citation type="submission" date="2010-07" db="EMBL/GenBank/DDBJ databases">
        <title>The genome sequence of Gaeumannomyces graminis var. tritici strain R3-111a-1.</title>
        <authorList>
            <consortium name="The Broad Institute Genome Sequencing Platform"/>
            <person name="Ma L.-J."/>
            <person name="Dead R."/>
            <person name="Young S."/>
            <person name="Zeng Q."/>
            <person name="Koehrsen M."/>
            <person name="Alvarado L."/>
            <person name="Berlin A."/>
            <person name="Chapman S.B."/>
            <person name="Chen Z."/>
            <person name="Freedman E."/>
            <person name="Gellesch M."/>
            <person name="Goldberg J."/>
            <person name="Griggs A."/>
            <person name="Gujja S."/>
            <person name="Heilman E.R."/>
            <person name="Heiman D."/>
            <person name="Hepburn T."/>
            <person name="Howarth C."/>
            <person name="Jen D."/>
            <person name="Larson L."/>
            <person name="Mehta T."/>
            <person name="Neiman D."/>
            <person name="Pearson M."/>
            <person name="Roberts A."/>
            <person name="Saif S."/>
            <person name="Shea T."/>
            <person name="Shenoy N."/>
            <person name="Sisk P."/>
            <person name="Stolte C."/>
            <person name="Sykes S."/>
            <person name="Walk T."/>
            <person name="White J."/>
            <person name="Yandava C."/>
            <person name="Haas B."/>
            <person name="Nusbaum C."/>
            <person name="Birren B."/>
        </authorList>
    </citation>
    <scope>NUCLEOTIDE SEQUENCE [LARGE SCALE GENOMIC DNA]</scope>
    <source>
        <strain evidence="3">R3-111a-1</strain>
    </source>
</reference>
<dbReference type="VEuPathDB" id="FungiDB:GGTG_02274"/>
<gene>
    <name evidence="2" type="primary">20342732</name>
    <name evidence="1" type="ORF">GGTG_02274</name>
</gene>
<keyword evidence="3" id="KW-1185">Reference proteome</keyword>
<reference evidence="2" key="4">
    <citation type="journal article" date="2015" name="G3 (Bethesda)">
        <title>Genome sequences of three phytopathogenic species of the Magnaporthaceae family of fungi.</title>
        <authorList>
            <person name="Okagaki L.H."/>
            <person name="Nunes C.C."/>
            <person name="Sailsbery J."/>
            <person name="Clay B."/>
            <person name="Brown D."/>
            <person name="John T."/>
            <person name="Oh Y."/>
            <person name="Young N."/>
            <person name="Fitzgerald M."/>
            <person name="Haas B.J."/>
            <person name="Zeng Q."/>
            <person name="Young S."/>
            <person name="Adiconis X."/>
            <person name="Fan L."/>
            <person name="Levin J.Z."/>
            <person name="Mitchell T.K."/>
            <person name="Okubara P.A."/>
            <person name="Farman M.L."/>
            <person name="Kohn L.M."/>
            <person name="Birren B."/>
            <person name="Ma L.-J."/>
            <person name="Dean R.A."/>
        </authorList>
    </citation>
    <scope>NUCLEOTIDE SEQUENCE</scope>
    <source>
        <strain evidence="2">R3-111a-1</strain>
    </source>
</reference>
<dbReference type="EMBL" id="GL385395">
    <property type="protein sequence ID" value="EJT82300.1"/>
    <property type="molecule type" value="Genomic_DNA"/>
</dbReference>
<protein>
    <submittedName>
        <fullName evidence="1 2">Uncharacterized protein</fullName>
    </submittedName>
</protein>
<reference evidence="1" key="2">
    <citation type="submission" date="2010-07" db="EMBL/GenBank/DDBJ databases">
        <authorList>
            <consortium name="The Broad Institute Genome Sequencing Platform"/>
            <consortium name="Broad Institute Genome Sequencing Center for Infectious Disease"/>
            <person name="Ma L.-J."/>
            <person name="Dead R."/>
            <person name="Young S."/>
            <person name="Zeng Q."/>
            <person name="Koehrsen M."/>
            <person name="Alvarado L."/>
            <person name="Berlin A."/>
            <person name="Chapman S.B."/>
            <person name="Chen Z."/>
            <person name="Freedman E."/>
            <person name="Gellesch M."/>
            <person name="Goldberg J."/>
            <person name="Griggs A."/>
            <person name="Gujja S."/>
            <person name="Heilman E.R."/>
            <person name="Heiman D."/>
            <person name="Hepburn T."/>
            <person name="Howarth C."/>
            <person name="Jen D."/>
            <person name="Larson L."/>
            <person name="Mehta T."/>
            <person name="Neiman D."/>
            <person name="Pearson M."/>
            <person name="Roberts A."/>
            <person name="Saif S."/>
            <person name="Shea T."/>
            <person name="Shenoy N."/>
            <person name="Sisk P."/>
            <person name="Stolte C."/>
            <person name="Sykes S."/>
            <person name="Walk T."/>
            <person name="White J."/>
            <person name="Yandava C."/>
            <person name="Haas B."/>
            <person name="Nusbaum C."/>
            <person name="Birren B."/>
        </authorList>
    </citation>
    <scope>NUCLEOTIDE SEQUENCE</scope>
    <source>
        <strain evidence="1">R3-111a-1</strain>
    </source>
</reference>
<dbReference type="HOGENOM" id="CLU_1875557_0_0_1"/>
<proteinExistence type="predicted"/>
<reference evidence="1" key="3">
    <citation type="submission" date="2010-09" db="EMBL/GenBank/DDBJ databases">
        <title>Annotation of Gaeumannomyces graminis var. tritici R3-111a-1.</title>
        <authorList>
            <consortium name="The Broad Institute Genome Sequencing Platform"/>
            <person name="Ma L.-J."/>
            <person name="Dead R."/>
            <person name="Young S.K."/>
            <person name="Zeng Q."/>
            <person name="Gargeya S."/>
            <person name="Fitzgerald M."/>
            <person name="Haas B."/>
            <person name="Abouelleil A."/>
            <person name="Alvarado L."/>
            <person name="Arachchi H.M."/>
            <person name="Berlin A."/>
            <person name="Brown A."/>
            <person name="Chapman S.B."/>
            <person name="Chen Z."/>
            <person name="Dunbar C."/>
            <person name="Freedman E."/>
            <person name="Gearin G."/>
            <person name="Gellesch M."/>
            <person name="Goldberg J."/>
            <person name="Griggs A."/>
            <person name="Gujja S."/>
            <person name="Heiman D."/>
            <person name="Howarth C."/>
            <person name="Larson L."/>
            <person name="Lui A."/>
            <person name="MacDonald P.J.P."/>
            <person name="Mehta T."/>
            <person name="Montmayeur A."/>
            <person name="Murphy C."/>
            <person name="Neiman D."/>
            <person name="Pearson M."/>
            <person name="Priest M."/>
            <person name="Roberts A."/>
            <person name="Saif S."/>
            <person name="Shea T."/>
            <person name="Shenoy N."/>
            <person name="Sisk P."/>
            <person name="Stolte C."/>
            <person name="Sykes S."/>
            <person name="Yandava C."/>
            <person name="Wortman J."/>
            <person name="Nusbaum C."/>
            <person name="Birren B."/>
        </authorList>
    </citation>
    <scope>NUCLEOTIDE SEQUENCE</scope>
    <source>
        <strain evidence="1">R3-111a-1</strain>
    </source>
</reference>
<evidence type="ECO:0000313" key="1">
    <source>
        <dbReference type="EMBL" id="EJT82300.1"/>
    </source>
</evidence>
<dbReference type="AlphaFoldDB" id="J3NLW9"/>
<evidence type="ECO:0000313" key="2">
    <source>
        <dbReference type="EnsemblFungi" id="EJT82300"/>
    </source>
</evidence>
<dbReference type="GeneID" id="20342732"/>
<evidence type="ECO:0000313" key="3">
    <source>
        <dbReference type="Proteomes" id="UP000006039"/>
    </source>
</evidence>
<sequence length="136" mass="14879">MAGGLLEAEARSHNAVLLFREGPLRPRLWAACLVCELGRTEILWSGRKRLRASLSVLVDHSMFPEEGCVGIFVVPPPWDASLGTGDLLATNRTSSVAVQPTEAGQAIRLLVPLLRGCAWARRYGENLESGWWRGGE</sequence>
<dbReference type="Proteomes" id="UP000006039">
    <property type="component" value="Unassembled WGS sequence"/>
</dbReference>
<organism evidence="1">
    <name type="scientific">Gaeumannomyces tritici (strain R3-111a-1)</name>
    <name type="common">Wheat and barley take-all root rot fungus</name>
    <name type="synonym">Gaeumannomyces graminis var. tritici</name>
    <dbReference type="NCBI Taxonomy" id="644352"/>
    <lineage>
        <taxon>Eukaryota</taxon>
        <taxon>Fungi</taxon>
        <taxon>Dikarya</taxon>
        <taxon>Ascomycota</taxon>
        <taxon>Pezizomycotina</taxon>
        <taxon>Sordariomycetes</taxon>
        <taxon>Sordariomycetidae</taxon>
        <taxon>Magnaporthales</taxon>
        <taxon>Magnaporthaceae</taxon>
        <taxon>Gaeumannomyces</taxon>
    </lineage>
</organism>
<name>J3NLW9_GAET3</name>
<dbReference type="EnsemblFungi" id="EJT82300">
    <property type="protein sequence ID" value="EJT82300"/>
    <property type="gene ID" value="GGTG_02274"/>
</dbReference>
<reference evidence="2" key="5">
    <citation type="submission" date="2018-04" db="UniProtKB">
        <authorList>
            <consortium name="EnsemblFungi"/>
        </authorList>
    </citation>
    <scope>IDENTIFICATION</scope>
    <source>
        <strain evidence="2">R3-111a-1</strain>
    </source>
</reference>
<dbReference type="RefSeq" id="XP_009218309.1">
    <property type="nucleotide sequence ID" value="XM_009220045.1"/>
</dbReference>